<dbReference type="InterPro" id="IPR013328">
    <property type="entry name" value="6PGD_dom2"/>
</dbReference>
<evidence type="ECO:0000259" key="1">
    <source>
        <dbReference type="Pfam" id="PF03807"/>
    </source>
</evidence>
<dbReference type="InterPro" id="IPR008927">
    <property type="entry name" value="6-PGluconate_DH-like_C_sf"/>
</dbReference>
<dbReference type="PATRIC" id="fig|49547.3.peg.1478"/>
<dbReference type="SUPFAM" id="SSF48179">
    <property type="entry name" value="6-phosphogluconate dehydrogenase C-terminal domain-like"/>
    <property type="match status" value="1"/>
</dbReference>
<comment type="caution">
    <text evidence="2">The sequence shown here is derived from an EMBL/GenBank/DDBJ whole genome shotgun (WGS) entry which is preliminary data.</text>
</comment>
<accession>A0A166A4S2</accession>
<reference evidence="2 3" key="1">
    <citation type="submission" date="2016-04" db="EMBL/GenBank/DDBJ databases">
        <title>Genome sequence of Methanobrevibacter curvatus DSM 11111.</title>
        <authorList>
            <person name="Poehlein A."/>
            <person name="Seedorf H."/>
            <person name="Daniel R."/>
        </authorList>
    </citation>
    <scope>NUCLEOTIDE SEQUENCE [LARGE SCALE GENOMIC DNA]</scope>
    <source>
        <strain evidence="2 3">DSM 11111</strain>
    </source>
</reference>
<dbReference type="AlphaFoldDB" id="A0A166A4S2"/>
<keyword evidence="3" id="KW-1185">Reference proteome</keyword>
<evidence type="ECO:0000313" key="2">
    <source>
        <dbReference type="EMBL" id="KZX11566.1"/>
    </source>
</evidence>
<dbReference type="EMBL" id="LWMV01000184">
    <property type="protein sequence ID" value="KZX11566.1"/>
    <property type="molecule type" value="Genomic_DNA"/>
</dbReference>
<feature type="domain" description="Pyrroline-5-carboxylate reductase catalytic N-terminal" evidence="1">
    <location>
        <begin position="12"/>
        <end position="101"/>
    </location>
</feature>
<name>A0A166A4S2_9EURY</name>
<protein>
    <submittedName>
        <fullName evidence="2">Tartronate semialdehyde reductase</fullName>
    </submittedName>
</protein>
<evidence type="ECO:0000313" key="3">
    <source>
        <dbReference type="Proteomes" id="UP000077245"/>
    </source>
</evidence>
<gene>
    <name evidence="2" type="ORF">MBCUR_13830</name>
</gene>
<dbReference type="Pfam" id="PF03807">
    <property type="entry name" value="F420_oxidored"/>
    <property type="match status" value="1"/>
</dbReference>
<dbReference type="InterPro" id="IPR036291">
    <property type="entry name" value="NAD(P)-bd_dom_sf"/>
</dbReference>
<proteinExistence type="predicted"/>
<dbReference type="Proteomes" id="UP000077245">
    <property type="component" value="Unassembled WGS sequence"/>
</dbReference>
<dbReference type="Gene3D" id="1.10.1040.10">
    <property type="entry name" value="N-(1-d-carboxylethyl)-l-norvaline Dehydrogenase, domain 2"/>
    <property type="match status" value="1"/>
</dbReference>
<dbReference type="Gene3D" id="3.40.50.720">
    <property type="entry name" value="NAD(P)-binding Rossmann-like Domain"/>
    <property type="match status" value="1"/>
</dbReference>
<dbReference type="InterPro" id="IPR028939">
    <property type="entry name" value="P5C_Rdtase_cat_N"/>
</dbReference>
<dbReference type="STRING" id="49547.MBCUR_13830"/>
<dbReference type="SUPFAM" id="SSF51735">
    <property type="entry name" value="NAD(P)-binding Rossmann-fold domains"/>
    <property type="match status" value="1"/>
</dbReference>
<organism evidence="2 3">
    <name type="scientific">Methanobrevibacter curvatus</name>
    <dbReference type="NCBI Taxonomy" id="49547"/>
    <lineage>
        <taxon>Archaea</taxon>
        <taxon>Methanobacteriati</taxon>
        <taxon>Methanobacteriota</taxon>
        <taxon>Methanomada group</taxon>
        <taxon>Methanobacteria</taxon>
        <taxon>Methanobacteriales</taxon>
        <taxon>Methanobacteriaceae</taxon>
        <taxon>Methanobrevibacter</taxon>
    </lineage>
</organism>
<sequence length="267" mass="30027">MKYEIKKGKKMKIGFIGFGNVSSTLASILKKEGHEIYTSSTNRSKKTKELINKIGAISLKDFNEVSKISEVVISANSPSKAIPIAKKYGKLSKNIFIDLNNISPDSTLEISNELGDKFLKGAIIGKINLNENFIFISGKNAEKISILRNSKLKIKILSESVSDASIIKTLRSIYTKGVSALLIETFKIAKEMNLEEELFETLELTEGELFKVKSLSRINNSILYSKRKYDELKDILEYLNKFNDLNEEKTDLILLKATLKAFKSIQD</sequence>